<protein>
    <submittedName>
        <fullName evidence="2">TPM domain-containing protein</fullName>
    </submittedName>
</protein>
<dbReference type="PANTHER" id="PTHR30373:SF8">
    <property type="entry name" value="BLL7265 PROTEIN"/>
    <property type="match status" value="1"/>
</dbReference>
<dbReference type="RefSeq" id="WP_182804293.1">
    <property type="nucleotide sequence ID" value="NZ_CP060007.1"/>
</dbReference>
<evidence type="ECO:0000313" key="3">
    <source>
        <dbReference type="Proteomes" id="UP000515344"/>
    </source>
</evidence>
<accession>A0A7G5XIN0</accession>
<feature type="domain" description="TPM" evidence="1">
    <location>
        <begin position="9"/>
        <end position="129"/>
    </location>
</feature>
<organism evidence="2 3">
    <name type="scientific">Lacibacter sediminis</name>
    <dbReference type="NCBI Taxonomy" id="2760713"/>
    <lineage>
        <taxon>Bacteria</taxon>
        <taxon>Pseudomonadati</taxon>
        <taxon>Bacteroidota</taxon>
        <taxon>Chitinophagia</taxon>
        <taxon>Chitinophagales</taxon>
        <taxon>Chitinophagaceae</taxon>
        <taxon>Lacibacter</taxon>
    </lineage>
</organism>
<proteinExistence type="predicted"/>
<dbReference type="Pfam" id="PF04536">
    <property type="entry name" value="TPM_phosphatase"/>
    <property type="match status" value="1"/>
</dbReference>
<dbReference type="AlphaFoldDB" id="A0A7G5XIN0"/>
<sequence length="153" mass="17541">MGIFSFFTKQKDWFTPAEHEAIVNAIRASEKRTSGEIRVFIESRCSYVDPVDRAVEVFFGLKMEQTEDRNGVLLYIAMKDHQLAVFGDKGIHEKVGTAFWNNEVRQMLSSFGKQNYAEGIVKIITDIGDALVTHFPYENEDRNELPDDIVFGR</sequence>
<dbReference type="Gene3D" id="3.10.310.50">
    <property type="match status" value="1"/>
</dbReference>
<dbReference type="InterPro" id="IPR007621">
    <property type="entry name" value="TPM_dom"/>
</dbReference>
<name>A0A7G5XIN0_9BACT</name>
<dbReference type="KEGG" id="lacs:H4075_03775"/>
<evidence type="ECO:0000313" key="2">
    <source>
        <dbReference type="EMBL" id="QNA45333.1"/>
    </source>
</evidence>
<dbReference type="EMBL" id="CP060007">
    <property type="protein sequence ID" value="QNA45333.1"/>
    <property type="molecule type" value="Genomic_DNA"/>
</dbReference>
<evidence type="ECO:0000259" key="1">
    <source>
        <dbReference type="Pfam" id="PF04536"/>
    </source>
</evidence>
<dbReference type="PANTHER" id="PTHR30373">
    <property type="entry name" value="UPF0603 PROTEIN YGCG"/>
    <property type="match status" value="1"/>
</dbReference>
<keyword evidence="3" id="KW-1185">Reference proteome</keyword>
<dbReference type="Proteomes" id="UP000515344">
    <property type="component" value="Chromosome"/>
</dbReference>
<gene>
    <name evidence="2" type="ORF">H4075_03775</name>
</gene>
<reference evidence="3" key="1">
    <citation type="submission" date="2020-08" db="EMBL/GenBank/DDBJ databases">
        <title>Lacibacter sp. S13-6-6 genome sequencing.</title>
        <authorList>
            <person name="Jin L."/>
        </authorList>
    </citation>
    <scope>NUCLEOTIDE SEQUENCE [LARGE SCALE GENOMIC DNA]</scope>
    <source>
        <strain evidence="3">S13-6-6</strain>
    </source>
</reference>